<dbReference type="InterPro" id="IPR002048">
    <property type="entry name" value="EF_hand_dom"/>
</dbReference>
<evidence type="ECO:0000256" key="7">
    <source>
        <dbReference type="ARBA" id="ARBA00023242"/>
    </source>
</evidence>
<dbReference type="Pfam" id="PF01399">
    <property type="entry name" value="PCI"/>
    <property type="match status" value="1"/>
</dbReference>
<keyword evidence="6" id="KW-0736">Signalosome</keyword>
<keyword evidence="10" id="KW-1185">Reference proteome</keyword>
<evidence type="ECO:0000256" key="1">
    <source>
        <dbReference type="ARBA" id="ARBA00004123"/>
    </source>
</evidence>
<comment type="subcellular location">
    <subcellularLocation>
        <location evidence="2">Cytoplasm</location>
    </subcellularLocation>
    <subcellularLocation>
        <location evidence="1">Nucleus</location>
    </subcellularLocation>
</comment>
<evidence type="ECO:0000256" key="3">
    <source>
        <dbReference type="ARBA" id="ARBA00007084"/>
    </source>
</evidence>
<evidence type="ECO:0000256" key="6">
    <source>
        <dbReference type="ARBA" id="ARBA00022790"/>
    </source>
</evidence>
<dbReference type="PANTHER" id="PTHR10758:SF1">
    <property type="entry name" value="COP9 SIGNALOSOME COMPLEX SUBUNIT 3"/>
    <property type="match status" value="1"/>
</dbReference>
<dbReference type="PROSITE" id="PS50222">
    <property type="entry name" value="EF_HAND_2"/>
    <property type="match status" value="1"/>
</dbReference>
<protein>
    <recommendedName>
        <fullName evidence="4">COP9 signalosome complex subunit 3</fullName>
    </recommendedName>
</protein>
<dbReference type="CDD" id="cd00051">
    <property type="entry name" value="EFh"/>
    <property type="match status" value="1"/>
</dbReference>
<reference evidence="9" key="1">
    <citation type="journal article" date="2020" name="bioRxiv">
        <title>Hybrid origin of Populus tomentosa Carr. identified through genome sequencing and phylogenomic analysis.</title>
        <authorList>
            <person name="An X."/>
            <person name="Gao K."/>
            <person name="Chen Z."/>
            <person name="Li J."/>
            <person name="Yang X."/>
            <person name="Yang X."/>
            <person name="Zhou J."/>
            <person name="Guo T."/>
            <person name="Zhao T."/>
            <person name="Huang S."/>
            <person name="Miao D."/>
            <person name="Khan W.U."/>
            <person name="Rao P."/>
            <person name="Ye M."/>
            <person name="Lei B."/>
            <person name="Liao W."/>
            <person name="Wang J."/>
            <person name="Ji L."/>
            <person name="Li Y."/>
            <person name="Guo B."/>
            <person name="Mustafa N.S."/>
            <person name="Li S."/>
            <person name="Yun Q."/>
            <person name="Keller S.R."/>
            <person name="Mao J."/>
            <person name="Zhang R."/>
            <person name="Strauss S.H."/>
        </authorList>
    </citation>
    <scope>NUCLEOTIDE SEQUENCE</scope>
    <source>
        <strain evidence="9">GM15</strain>
        <tissue evidence="9">Leaf</tissue>
    </source>
</reference>
<evidence type="ECO:0000256" key="2">
    <source>
        <dbReference type="ARBA" id="ARBA00004496"/>
    </source>
</evidence>
<dbReference type="GO" id="GO:0005737">
    <property type="term" value="C:cytoplasm"/>
    <property type="evidence" value="ECO:0007669"/>
    <property type="project" value="UniProtKB-SubCell"/>
</dbReference>
<comment type="caution">
    <text evidence="9">The sequence shown here is derived from an EMBL/GenBank/DDBJ whole genome shotgun (WGS) entry which is preliminary data.</text>
</comment>
<name>A0A8X8CUJ0_POPTO</name>
<gene>
    <name evidence="9" type="ORF">POTOM_028288</name>
</gene>
<dbReference type="InterPro" id="IPR018247">
    <property type="entry name" value="EF_Hand_1_Ca_BS"/>
</dbReference>
<evidence type="ECO:0000313" key="10">
    <source>
        <dbReference type="Proteomes" id="UP000886885"/>
    </source>
</evidence>
<dbReference type="InterPro" id="IPR055089">
    <property type="entry name" value="COP9_N"/>
</dbReference>
<dbReference type="Pfam" id="PF22788">
    <property type="entry name" value="COP9_hel_rpt"/>
    <property type="match status" value="1"/>
</dbReference>
<evidence type="ECO:0000259" key="8">
    <source>
        <dbReference type="PROSITE" id="PS50222"/>
    </source>
</evidence>
<accession>A0A8X8CUJ0</accession>
<dbReference type="InterPro" id="IPR050756">
    <property type="entry name" value="CSN3"/>
</dbReference>
<dbReference type="InterPro" id="IPR000717">
    <property type="entry name" value="PCI_dom"/>
</dbReference>
<sequence length="401" mass="45276">MGGREACTTRPVTNEQARRLVFILSMFLTCYVADQIRLASEKFIAVSKRFKDQVLMLEVPMRGVAPLLEAVKKLRSSSKHLTALHPDFLQLCLLAKCYKTGLSILEDDIFEETLLVAREGRVWCLEDRLVLGGFDWDPTLQEKACWSRRPFDRVCMPLDKWRGDSDSDFEVFELFDPAVTGKVAGRISLSCSVEDPMETEKNFARRILAIVDYNEDGKLSFSEFSDLIKAFGNQVADKKKEELFKAVDKNGDDAASYGYELPQCQFYELSPFVVSSILMVALLYGDEMYWTKAFSESTGASSQSQPYMEVASSYSSGKVSELETYIQTNKGEDNNLGLVKQVISSMYKRNIQRLTQTYLTLSLQDIAKIVQLSSPKEAKMHVLQMVVSYAIILDAKLTAVL</sequence>
<feature type="domain" description="EF-hand" evidence="8">
    <location>
        <begin position="199"/>
        <end position="234"/>
    </location>
</feature>
<keyword evidence="7" id="KW-0539">Nucleus</keyword>
<dbReference type="PROSITE" id="PS00018">
    <property type="entry name" value="EF_HAND_1"/>
    <property type="match status" value="1"/>
</dbReference>
<dbReference type="GO" id="GO:0006511">
    <property type="term" value="P:ubiquitin-dependent protein catabolic process"/>
    <property type="evidence" value="ECO:0007669"/>
    <property type="project" value="TreeGrafter"/>
</dbReference>
<dbReference type="Proteomes" id="UP000886885">
    <property type="component" value="Chromosome 7D"/>
</dbReference>
<dbReference type="AlphaFoldDB" id="A0A8X8CUJ0"/>
<proteinExistence type="inferred from homology"/>
<evidence type="ECO:0000256" key="5">
    <source>
        <dbReference type="ARBA" id="ARBA00022490"/>
    </source>
</evidence>
<dbReference type="EMBL" id="JAAWWB010000014">
    <property type="protein sequence ID" value="KAG6767109.1"/>
    <property type="molecule type" value="Genomic_DNA"/>
</dbReference>
<organism evidence="9 10">
    <name type="scientific">Populus tomentosa</name>
    <name type="common">Chinese white poplar</name>
    <dbReference type="NCBI Taxonomy" id="118781"/>
    <lineage>
        <taxon>Eukaryota</taxon>
        <taxon>Viridiplantae</taxon>
        <taxon>Streptophyta</taxon>
        <taxon>Embryophyta</taxon>
        <taxon>Tracheophyta</taxon>
        <taxon>Spermatophyta</taxon>
        <taxon>Magnoliopsida</taxon>
        <taxon>eudicotyledons</taxon>
        <taxon>Gunneridae</taxon>
        <taxon>Pentapetalae</taxon>
        <taxon>rosids</taxon>
        <taxon>fabids</taxon>
        <taxon>Malpighiales</taxon>
        <taxon>Salicaceae</taxon>
        <taxon>Saliceae</taxon>
        <taxon>Populus</taxon>
    </lineage>
</organism>
<keyword evidence="5" id="KW-0963">Cytoplasm</keyword>
<evidence type="ECO:0000313" key="9">
    <source>
        <dbReference type="EMBL" id="KAG6767109.1"/>
    </source>
</evidence>
<dbReference type="GO" id="GO:0008180">
    <property type="term" value="C:COP9 signalosome"/>
    <property type="evidence" value="ECO:0007669"/>
    <property type="project" value="UniProtKB-KW"/>
</dbReference>
<dbReference type="GO" id="GO:0005509">
    <property type="term" value="F:calcium ion binding"/>
    <property type="evidence" value="ECO:0007669"/>
    <property type="project" value="InterPro"/>
</dbReference>
<evidence type="ECO:0000256" key="4">
    <source>
        <dbReference type="ARBA" id="ARBA00014878"/>
    </source>
</evidence>
<comment type="similarity">
    <text evidence="3">Belongs to the CSN3 family.</text>
</comment>
<dbReference type="OrthoDB" id="29061at2759"/>
<dbReference type="PANTHER" id="PTHR10758">
    <property type="entry name" value="26S PROTEASOME NON-ATPASE REGULATORY SUBUNIT 3/COP9 SIGNALOSOME COMPLEX SUBUNIT 3"/>
    <property type="match status" value="1"/>
</dbReference>